<proteinExistence type="predicted"/>
<organism evidence="1">
    <name type="scientific">marine sediment metagenome</name>
    <dbReference type="NCBI Taxonomy" id="412755"/>
    <lineage>
        <taxon>unclassified sequences</taxon>
        <taxon>metagenomes</taxon>
        <taxon>ecological metagenomes</taxon>
    </lineage>
</organism>
<dbReference type="PROSITE" id="PS51257">
    <property type="entry name" value="PROKAR_LIPOPROTEIN"/>
    <property type="match status" value="1"/>
</dbReference>
<gene>
    <name evidence="1" type="ORF">LCGC14_2159270</name>
</gene>
<sequence length="55" mass="5591">MKAIAIIFLVGLLSGCALTKAPVVEPNPCAKVTVIIEGVPGGVSGVTVEKVEKKD</sequence>
<name>A0A0F9G652_9ZZZZ</name>
<dbReference type="AlphaFoldDB" id="A0A0F9G652"/>
<dbReference type="EMBL" id="LAZR01027669">
    <property type="protein sequence ID" value="KKL65010.1"/>
    <property type="molecule type" value="Genomic_DNA"/>
</dbReference>
<comment type="caution">
    <text evidence="1">The sequence shown here is derived from an EMBL/GenBank/DDBJ whole genome shotgun (WGS) entry which is preliminary data.</text>
</comment>
<accession>A0A0F9G652</accession>
<reference evidence="1" key="1">
    <citation type="journal article" date="2015" name="Nature">
        <title>Complex archaea that bridge the gap between prokaryotes and eukaryotes.</title>
        <authorList>
            <person name="Spang A."/>
            <person name="Saw J.H."/>
            <person name="Jorgensen S.L."/>
            <person name="Zaremba-Niedzwiedzka K."/>
            <person name="Martijn J."/>
            <person name="Lind A.E."/>
            <person name="van Eijk R."/>
            <person name="Schleper C."/>
            <person name="Guy L."/>
            <person name="Ettema T.J."/>
        </authorList>
    </citation>
    <scope>NUCLEOTIDE SEQUENCE</scope>
</reference>
<evidence type="ECO:0000313" key="1">
    <source>
        <dbReference type="EMBL" id="KKL65010.1"/>
    </source>
</evidence>
<protein>
    <submittedName>
        <fullName evidence="1">Uncharacterized protein</fullName>
    </submittedName>
</protein>